<dbReference type="SUPFAM" id="SSF49464">
    <property type="entry name" value="Carboxypeptidase regulatory domain-like"/>
    <property type="match status" value="2"/>
</dbReference>
<proteinExistence type="predicted"/>
<name>A0A915YF65_9BACT</name>
<protein>
    <recommendedName>
        <fullName evidence="2">Fibrobacter succinogenes major paralogous domain-containing protein</fullName>
    </recommendedName>
</protein>
<dbReference type="KEGG" id="aup:AsAng_0025970"/>
<dbReference type="EMBL" id="AP026867">
    <property type="protein sequence ID" value="BDS11883.1"/>
    <property type="molecule type" value="Genomic_DNA"/>
</dbReference>
<dbReference type="InterPro" id="IPR008969">
    <property type="entry name" value="CarboxyPept-like_regulatory"/>
</dbReference>
<sequence length="657" mass="70102">MKKTIHLILVISTFILCWTACTKEDSPPLDSKVPITLKGKIIDEQGTALSGVQLSLSNSSSSTISDANGQFDFSTTALPQERAILKANLANYMSGSFSFEVEANQSYSTTLVLGQADANQTISVTTGGTINLPSGAKVALPANGVSLMDGSPYNGNNIQVQVKEINSDLGVTFSAQIPGNTLSAIDVNGNERELVSFGMLRVELSGDNGQPLQLTTGNTSTLTFSIPNDQQSTAPNSIPLWYFDEAAGLWKEEGMATKQGATYVGTVSHFTTWNCDQPHPPCFISGCVTDSLGIPLAGIPLIVGQTQVYTDDGGCFNVLIPAQFLPIIIYSIDYNLLQTCFLYNLTAVISPNTTYNIGTVICNATNTANWNINIPDTVVGNLGATLTVPIHIKDSLNQNIPNTTVTATVISGGGTLINNQVTTNASGIALIEWNSTNSGVQEIMLSIGAINKTVIGKHISITTGSMTDSRDNETYATVTIAGQTWLAENLRYDVPAVYTDTLDISNPNLKYGRIYDWATIMNGSPSSNNVPSAVRGICPLGWHLPSDAEFNILEVNLGLDPANLISHGTRGGHYAPSMKSTTGWYNNENGTNSSLFNVLPAPYGFPANNNGTLTAIWTATASFNGGSLARYFYHNKNGVHKGSNITNDRLSCRCIQD</sequence>
<dbReference type="RefSeq" id="WP_264793020.1">
    <property type="nucleotide sequence ID" value="NZ_AP026867.1"/>
</dbReference>
<evidence type="ECO:0000313" key="3">
    <source>
        <dbReference type="EMBL" id="BDS11883.1"/>
    </source>
</evidence>
<reference evidence="3" key="1">
    <citation type="submission" date="2022-09" db="EMBL/GenBank/DDBJ databases">
        <title>Aureispira anguillicida sp. nov., isolated from Leptocephalus of Japanese eel Anguilla japonica.</title>
        <authorList>
            <person name="Yuasa K."/>
            <person name="Mekata T."/>
            <person name="Ikunari K."/>
        </authorList>
    </citation>
    <scope>NUCLEOTIDE SEQUENCE</scope>
    <source>
        <strain evidence="3">EL160426</strain>
    </source>
</reference>
<evidence type="ECO:0000259" key="2">
    <source>
        <dbReference type="Pfam" id="PF09603"/>
    </source>
</evidence>
<keyword evidence="4" id="KW-1185">Reference proteome</keyword>
<dbReference type="Gene3D" id="2.60.40.10">
    <property type="entry name" value="Immunoglobulins"/>
    <property type="match status" value="1"/>
</dbReference>
<evidence type="ECO:0000313" key="4">
    <source>
        <dbReference type="Proteomes" id="UP001060919"/>
    </source>
</evidence>
<dbReference type="InterPro" id="IPR013783">
    <property type="entry name" value="Ig-like_fold"/>
</dbReference>
<dbReference type="Pfam" id="PF09603">
    <property type="entry name" value="Fib_succ_major"/>
    <property type="match status" value="1"/>
</dbReference>
<feature type="signal peptide" evidence="1">
    <location>
        <begin position="1"/>
        <end position="22"/>
    </location>
</feature>
<dbReference type="InterPro" id="IPR011871">
    <property type="entry name" value="Fib_succ_major"/>
</dbReference>
<feature type="domain" description="Fibrobacter succinogenes major paralogous" evidence="2">
    <location>
        <begin position="478"/>
        <end position="656"/>
    </location>
</feature>
<dbReference type="SUPFAM" id="SSF49373">
    <property type="entry name" value="Invasin/intimin cell-adhesion fragments"/>
    <property type="match status" value="1"/>
</dbReference>
<accession>A0A915YF65</accession>
<dbReference type="Proteomes" id="UP001060919">
    <property type="component" value="Chromosome"/>
</dbReference>
<dbReference type="NCBIfam" id="TIGR02145">
    <property type="entry name" value="Fib_succ_major"/>
    <property type="match status" value="1"/>
</dbReference>
<evidence type="ECO:0000256" key="1">
    <source>
        <dbReference type="SAM" id="SignalP"/>
    </source>
</evidence>
<dbReference type="Gene3D" id="2.60.40.1120">
    <property type="entry name" value="Carboxypeptidase-like, regulatory domain"/>
    <property type="match status" value="1"/>
</dbReference>
<feature type="chain" id="PRO_5037068771" description="Fibrobacter succinogenes major paralogous domain-containing protein" evidence="1">
    <location>
        <begin position="23"/>
        <end position="657"/>
    </location>
</feature>
<dbReference type="InterPro" id="IPR008964">
    <property type="entry name" value="Invasin/intimin_cell_adhesion"/>
</dbReference>
<keyword evidence="1" id="KW-0732">Signal</keyword>
<organism evidence="3 4">
    <name type="scientific">Aureispira anguillae</name>
    <dbReference type="NCBI Taxonomy" id="2864201"/>
    <lineage>
        <taxon>Bacteria</taxon>
        <taxon>Pseudomonadati</taxon>
        <taxon>Bacteroidota</taxon>
        <taxon>Saprospiria</taxon>
        <taxon>Saprospirales</taxon>
        <taxon>Saprospiraceae</taxon>
        <taxon>Aureispira</taxon>
    </lineage>
</organism>
<gene>
    <name evidence="3" type="ORF">AsAng_0025970</name>
</gene>
<dbReference type="AlphaFoldDB" id="A0A915YF65"/>